<keyword evidence="4 6" id="KW-1133">Transmembrane helix</keyword>
<dbReference type="STRING" id="225324.SAMN02745126_05861"/>
<evidence type="ECO:0000256" key="6">
    <source>
        <dbReference type="SAM" id="Phobius"/>
    </source>
</evidence>
<proteinExistence type="predicted"/>
<feature type="transmembrane region" description="Helical" evidence="6">
    <location>
        <begin position="275"/>
        <end position="299"/>
    </location>
</feature>
<evidence type="ECO:0000256" key="3">
    <source>
        <dbReference type="ARBA" id="ARBA00022692"/>
    </source>
</evidence>
<keyword evidence="5 6" id="KW-0472">Membrane</keyword>
<dbReference type="PANTHER" id="PTHR35007:SF1">
    <property type="entry name" value="PILUS ASSEMBLY PROTEIN"/>
    <property type="match status" value="1"/>
</dbReference>
<protein>
    <submittedName>
        <fullName evidence="8">Tight adherence protein B</fullName>
    </submittedName>
</protein>
<evidence type="ECO:0000256" key="2">
    <source>
        <dbReference type="ARBA" id="ARBA00022475"/>
    </source>
</evidence>
<evidence type="ECO:0000256" key="4">
    <source>
        <dbReference type="ARBA" id="ARBA00022989"/>
    </source>
</evidence>
<evidence type="ECO:0000259" key="7">
    <source>
        <dbReference type="Pfam" id="PF00482"/>
    </source>
</evidence>
<evidence type="ECO:0000256" key="1">
    <source>
        <dbReference type="ARBA" id="ARBA00004651"/>
    </source>
</evidence>
<evidence type="ECO:0000313" key="9">
    <source>
        <dbReference type="Proteomes" id="UP000190092"/>
    </source>
</evidence>
<dbReference type="AlphaFoldDB" id="A0A1T4T9B9"/>
<dbReference type="Pfam" id="PF00482">
    <property type="entry name" value="T2SSF"/>
    <property type="match status" value="1"/>
</dbReference>
<reference evidence="9" key="1">
    <citation type="submission" date="2017-02" db="EMBL/GenBank/DDBJ databases">
        <authorList>
            <person name="Varghese N."/>
            <person name="Submissions S."/>
        </authorList>
    </citation>
    <scope>NUCLEOTIDE SEQUENCE [LARGE SCALE GENOMIC DNA]</scope>
    <source>
        <strain evidence="9">ATCC 27094</strain>
    </source>
</reference>
<dbReference type="GO" id="GO:0005886">
    <property type="term" value="C:plasma membrane"/>
    <property type="evidence" value="ECO:0007669"/>
    <property type="project" value="UniProtKB-SubCell"/>
</dbReference>
<organism evidence="8 9">
    <name type="scientific">Enhydrobacter aerosaccus</name>
    <dbReference type="NCBI Taxonomy" id="225324"/>
    <lineage>
        <taxon>Bacteria</taxon>
        <taxon>Pseudomonadati</taxon>
        <taxon>Pseudomonadota</taxon>
        <taxon>Alphaproteobacteria</taxon>
        <taxon>Hyphomicrobiales</taxon>
        <taxon>Enhydrobacter</taxon>
    </lineage>
</organism>
<dbReference type="OrthoDB" id="9803381at2"/>
<comment type="subcellular location">
    <subcellularLocation>
        <location evidence="1">Cell membrane</location>
        <topology evidence="1">Multi-pass membrane protein</topology>
    </subcellularLocation>
</comment>
<dbReference type="InterPro" id="IPR042094">
    <property type="entry name" value="T2SS_GspF_sf"/>
</dbReference>
<dbReference type="RefSeq" id="WP_085937602.1">
    <property type="nucleotide sequence ID" value="NZ_FUWJ01000014.1"/>
</dbReference>
<evidence type="ECO:0000256" key="5">
    <source>
        <dbReference type="ARBA" id="ARBA00023136"/>
    </source>
</evidence>
<sequence length="334" mass="35881">MGSVGHSLSLDTLAVYIATGVGMTLVALGVVFGGFFAERRLRDRLEDLDGRSRSGSRTIELATLRRAERAGRLASFDKLLWRLFPNASSIRRKLLAAGVKFSLGEFAFGCLAIAVAAWFLFSVVLAMPPLVALAAALALGLGVPNVILGRRVRRRAQKFNLLFPEAVDLIVRALRAGLPVQEAIGNVARDIKDPVGSTFRQAQQEMQLGVPIETALWRAAQAIQTDEFNFLIVAMSIQRDTGGNLAETLANLSALLRARQQLRLKIRAFTSEARATMLIMAGLPFLVGGGLFLITPGYISPLVNTSTGLMVTAGAGCSMALGIFIMNKIATIKV</sequence>
<feature type="transmembrane region" description="Helical" evidence="6">
    <location>
        <begin position="305"/>
        <end position="326"/>
    </location>
</feature>
<gene>
    <name evidence="8" type="ORF">SAMN02745126_05861</name>
</gene>
<feature type="transmembrane region" description="Helical" evidence="6">
    <location>
        <begin position="127"/>
        <end position="148"/>
    </location>
</feature>
<keyword evidence="3 6" id="KW-0812">Transmembrane</keyword>
<dbReference type="Proteomes" id="UP000190092">
    <property type="component" value="Unassembled WGS sequence"/>
</dbReference>
<dbReference type="PANTHER" id="PTHR35007">
    <property type="entry name" value="INTEGRAL MEMBRANE PROTEIN-RELATED"/>
    <property type="match status" value="1"/>
</dbReference>
<feature type="transmembrane region" description="Helical" evidence="6">
    <location>
        <begin position="13"/>
        <end position="37"/>
    </location>
</feature>
<feature type="domain" description="Type II secretion system protein GspF" evidence="7">
    <location>
        <begin position="167"/>
        <end position="287"/>
    </location>
</feature>
<feature type="transmembrane region" description="Helical" evidence="6">
    <location>
        <begin position="101"/>
        <end position="121"/>
    </location>
</feature>
<accession>A0A1T4T9B9</accession>
<name>A0A1T4T9B9_9HYPH</name>
<keyword evidence="9" id="KW-1185">Reference proteome</keyword>
<dbReference type="Gene3D" id="1.20.81.30">
    <property type="entry name" value="Type II secretion system (T2SS), domain F"/>
    <property type="match status" value="1"/>
</dbReference>
<evidence type="ECO:0000313" key="8">
    <source>
        <dbReference type="EMBL" id="SKA36967.1"/>
    </source>
</evidence>
<dbReference type="EMBL" id="FUWJ01000014">
    <property type="protein sequence ID" value="SKA36967.1"/>
    <property type="molecule type" value="Genomic_DNA"/>
</dbReference>
<keyword evidence="2" id="KW-1003">Cell membrane</keyword>
<dbReference type="InterPro" id="IPR018076">
    <property type="entry name" value="T2SS_GspF_dom"/>
</dbReference>